<reference evidence="5" key="2">
    <citation type="journal article" date="2021" name="PeerJ">
        <title>Extensive microbial diversity within the chicken gut microbiome revealed by metagenomics and culture.</title>
        <authorList>
            <person name="Gilroy R."/>
            <person name="Ravi A."/>
            <person name="Getino M."/>
            <person name="Pursley I."/>
            <person name="Horton D.L."/>
            <person name="Alikhan N.F."/>
            <person name="Baker D."/>
            <person name="Gharbi K."/>
            <person name="Hall N."/>
            <person name="Watson M."/>
            <person name="Adriaenssens E.M."/>
            <person name="Foster-Nyarko E."/>
            <person name="Jarju S."/>
            <person name="Secka A."/>
            <person name="Antonio M."/>
            <person name="Oren A."/>
            <person name="Chaudhuri R.R."/>
            <person name="La Ragione R."/>
            <person name="Hildebrand F."/>
            <person name="Pallen M.J."/>
        </authorList>
    </citation>
    <scope>NUCLEOTIDE SEQUENCE</scope>
    <source>
        <strain evidence="5">ChiHcec3-6078</strain>
    </source>
</reference>
<proteinExistence type="predicted"/>
<dbReference type="GO" id="GO:0008745">
    <property type="term" value="F:N-acetylmuramoyl-L-alanine amidase activity"/>
    <property type="evidence" value="ECO:0007669"/>
    <property type="project" value="InterPro"/>
</dbReference>
<dbReference type="Proteomes" id="UP000824090">
    <property type="component" value="Unassembled WGS sequence"/>
</dbReference>
<evidence type="ECO:0000313" key="5">
    <source>
        <dbReference type="EMBL" id="HIU25431.1"/>
    </source>
</evidence>
<evidence type="ECO:0000256" key="1">
    <source>
        <dbReference type="ARBA" id="ARBA00022801"/>
    </source>
</evidence>
<keyword evidence="2" id="KW-0175">Coiled coil</keyword>
<feature type="signal peptide" evidence="3">
    <location>
        <begin position="1"/>
        <end position="26"/>
    </location>
</feature>
<dbReference type="Gene3D" id="3.40.630.40">
    <property type="entry name" value="Zn-dependent exopeptidases"/>
    <property type="match status" value="1"/>
</dbReference>
<protein>
    <submittedName>
        <fullName evidence="5">N-acetylmuramoyl-L-alanine amidase</fullName>
    </submittedName>
</protein>
<evidence type="ECO:0000256" key="2">
    <source>
        <dbReference type="SAM" id="Coils"/>
    </source>
</evidence>
<organism evidence="5 6">
    <name type="scientific">Candidatus Allocopromorpha excrementigallinarum</name>
    <dbReference type="NCBI Taxonomy" id="2840742"/>
    <lineage>
        <taxon>Bacteria</taxon>
        <taxon>Bacillati</taxon>
        <taxon>Bacillota</taxon>
        <taxon>Clostridia</taxon>
        <taxon>Eubacteriales</taxon>
        <taxon>Eubacteriaceae</taxon>
        <taxon>Eubacteriaceae incertae sedis</taxon>
        <taxon>Candidatus Allocopromorpha</taxon>
    </lineage>
</organism>
<dbReference type="InterPro" id="IPR050695">
    <property type="entry name" value="N-acetylmuramoyl_amidase_3"/>
</dbReference>
<feature type="coiled-coil region" evidence="2">
    <location>
        <begin position="154"/>
        <end position="184"/>
    </location>
</feature>
<evidence type="ECO:0000259" key="4">
    <source>
        <dbReference type="SMART" id="SM00646"/>
    </source>
</evidence>
<dbReference type="Pfam" id="PF01520">
    <property type="entry name" value="Amidase_3"/>
    <property type="match status" value="1"/>
</dbReference>
<reference evidence="5" key="1">
    <citation type="submission" date="2020-10" db="EMBL/GenBank/DDBJ databases">
        <authorList>
            <person name="Gilroy R."/>
        </authorList>
    </citation>
    <scope>NUCLEOTIDE SEQUENCE</scope>
    <source>
        <strain evidence="5">ChiHcec3-6078</strain>
    </source>
</reference>
<accession>A0A9D1L669</accession>
<dbReference type="PANTHER" id="PTHR30404">
    <property type="entry name" value="N-ACETYLMURAMOYL-L-ALANINE AMIDASE"/>
    <property type="match status" value="1"/>
</dbReference>
<dbReference type="AlphaFoldDB" id="A0A9D1L669"/>
<dbReference type="EMBL" id="DVMP01000061">
    <property type="protein sequence ID" value="HIU25431.1"/>
    <property type="molecule type" value="Genomic_DNA"/>
</dbReference>
<comment type="caution">
    <text evidence="5">The sequence shown here is derived from an EMBL/GenBank/DDBJ whole genome shotgun (WGS) entry which is preliminary data.</text>
</comment>
<name>A0A9D1L669_9FIRM</name>
<dbReference type="SUPFAM" id="SSF53187">
    <property type="entry name" value="Zn-dependent exopeptidases"/>
    <property type="match status" value="1"/>
</dbReference>
<gene>
    <name evidence="5" type="ORF">IAC50_02890</name>
</gene>
<dbReference type="PANTHER" id="PTHR30404:SF0">
    <property type="entry name" value="N-ACETYLMURAMOYL-L-ALANINE AMIDASE AMIC"/>
    <property type="match status" value="1"/>
</dbReference>
<evidence type="ECO:0000313" key="6">
    <source>
        <dbReference type="Proteomes" id="UP000824090"/>
    </source>
</evidence>
<feature type="domain" description="MurNAc-LAA" evidence="4">
    <location>
        <begin position="113"/>
        <end position="231"/>
    </location>
</feature>
<evidence type="ECO:0000256" key="3">
    <source>
        <dbReference type="SAM" id="SignalP"/>
    </source>
</evidence>
<keyword evidence="3" id="KW-0732">Signal</keyword>
<feature type="chain" id="PRO_5039198647" evidence="3">
    <location>
        <begin position="27"/>
        <end position="255"/>
    </location>
</feature>
<dbReference type="CDD" id="cd02696">
    <property type="entry name" value="MurNAc-LAA"/>
    <property type="match status" value="1"/>
</dbReference>
<dbReference type="GO" id="GO:0030288">
    <property type="term" value="C:outer membrane-bounded periplasmic space"/>
    <property type="evidence" value="ECO:0007669"/>
    <property type="project" value="TreeGrafter"/>
</dbReference>
<dbReference type="SMART" id="SM00646">
    <property type="entry name" value="Ami_3"/>
    <property type="match status" value="1"/>
</dbReference>
<dbReference type="InterPro" id="IPR002508">
    <property type="entry name" value="MurNAc-LAA_cat"/>
</dbReference>
<dbReference type="GO" id="GO:0009253">
    <property type="term" value="P:peptidoglycan catabolic process"/>
    <property type="evidence" value="ECO:0007669"/>
    <property type="project" value="InterPro"/>
</dbReference>
<sequence length="255" mass="28146">MKRRAVIFTAAAAAVFSFCAFHYENAAVFVGHITGKPSVVLDPGHGGIDGGALSSDGTSEKNINLNIAMLLRERLKKEGITVIMTRTEDRGLYGGNEEGAIRSLKTRDMKERRAVIDSSECDLAVSIHLNSFTQDETVKGAQVFYSGGGGNTVAKKSRNAAELLQNKLNRNINEDKKRSELEKNDVFLLQDPVCPTVIVECGFLSNPREAERLKRRSYQKKISTSLAEGISEYICKNSVKDCKNTVSEDRRQKVK</sequence>
<keyword evidence="1" id="KW-0378">Hydrolase</keyword>